<dbReference type="Gene3D" id="3.30.420.10">
    <property type="entry name" value="Ribonuclease H-like superfamily/Ribonuclease H"/>
    <property type="match status" value="1"/>
</dbReference>
<dbReference type="Gene3D" id="3.40.50.150">
    <property type="entry name" value="Vaccinia Virus protein VP39"/>
    <property type="match status" value="1"/>
</dbReference>
<accession>A0ABP0LRH1</accession>
<dbReference type="EMBL" id="CAXAMM010017269">
    <property type="protein sequence ID" value="CAK9040775.1"/>
    <property type="molecule type" value="Genomic_DNA"/>
</dbReference>
<evidence type="ECO:0000313" key="2">
    <source>
        <dbReference type="Proteomes" id="UP001642464"/>
    </source>
</evidence>
<protein>
    <submittedName>
        <fullName evidence="1">Gag-Pol polyprotein [Cleaved into: Matrix protein p15</fullName>
    </submittedName>
</protein>
<proteinExistence type="predicted"/>
<evidence type="ECO:0000313" key="1">
    <source>
        <dbReference type="EMBL" id="CAK9040775.1"/>
    </source>
</evidence>
<comment type="caution">
    <text evidence="1">The sequence shown here is derived from an EMBL/GenBank/DDBJ whole genome shotgun (WGS) entry which is preliminary data.</text>
</comment>
<dbReference type="InterPro" id="IPR036397">
    <property type="entry name" value="RNaseH_sf"/>
</dbReference>
<dbReference type="InterPro" id="IPR029063">
    <property type="entry name" value="SAM-dependent_MTases_sf"/>
</dbReference>
<reference evidence="1 2" key="1">
    <citation type="submission" date="2024-02" db="EMBL/GenBank/DDBJ databases">
        <authorList>
            <person name="Chen Y."/>
            <person name="Shah S."/>
            <person name="Dougan E. K."/>
            <person name="Thang M."/>
            <person name="Chan C."/>
        </authorList>
    </citation>
    <scope>NUCLEOTIDE SEQUENCE [LARGE SCALE GENOMIC DNA]</scope>
</reference>
<dbReference type="Proteomes" id="UP001642464">
    <property type="component" value="Unassembled WGS sequence"/>
</dbReference>
<name>A0ABP0LRH1_9DINO</name>
<gene>
    <name evidence="1" type="ORF">SCF082_LOCUS23654</name>
</gene>
<sequence length="383" mass="43281">MMAEFLTLLNVQQKFSTAMRPCEMGANERMHQEVQKVLHVILRELANDETDEWSELLPLVEYLLDNTPGPHGYTPRDLERPWSLGLDLEKDLIKESLQFEPVSKWARRQFGQFAQLSRKVSRHWLPARSMLTLKIAFLFPATWMMSHVSVEEGLIGVHRYRPVTGSLRVKWVLTFLDEDGEDISRTEPVSWVQLFAGLVYSATVGAERCCGEAGVLRKWLVSQRATKVHFLELYSGHGGLTAAIRRMGYVVAPPVDRLRASYGRRWDLGQRGDRDLVDLLIAWLGPYAIHLGLPCEGYSRIGNDSLTAQDEAMLKHAVEVLRKQQEDERVGTLENQVGSAVFRAAPLVEEIGALDNPKRPWAVARTDGCQYGMVSRAVNDGSL</sequence>
<keyword evidence="2" id="KW-1185">Reference proteome</keyword>
<organism evidence="1 2">
    <name type="scientific">Durusdinium trenchii</name>
    <dbReference type="NCBI Taxonomy" id="1381693"/>
    <lineage>
        <taxon>Eukaryota</taxon>
        <taxon>Sar</taxon>
        <taxon>Alveolata</taxon>
        <taxon>Dinophyceae</taxon>
        <taxon>Suessiales</taxon>
        <taxon>Symbiodiniaceae</taxon>
        <taxon>Durusdinium</taxon>
    </lineage>
</organism>